<evidence type="ECO:0000313" key="2">
    <source>
        <dbReference type="EMBL" id="EOA85491.1"/>
    </source>
</evidence>
<feature type="signal peptide" evidence="1">
    <location>
        <begin position="1"/>
        <end position="18"/>
    </location>
</feature>
<feature type="chain" id="PRO_5004342427" evidence="1">
    <location>
        <begin position="19"/>
        <end position="396"/>
    </location>
</feature>
<reference evidence="2 3" key="1">
    <citation type="journal article" date="2012" name="PLoS Pathog.">
        <title>Diverse lifestyles and strategies of plant pathogenesis encoded in the genomes of eighteen Dothideomycetes fungi.</title>
        <authorList>
            <person name="Ohm R.A."/>
            <person name="Feau N."/>
            <person name="Henrissat B."/>
            <person name="Schoch C.L."/>
            <person name="Horwitz B.A."/>
            <person name="Barry K.W."/>
            <person name="Condon B.J."/>
            <person name="Copeland A.C."/>
            <person name="Dhillon B."/>
            <person name="Glaser F."/>
            <person name="Hesse C.N."/>
            <person name="Kosti I."/>
            <person name="LaButti K."/>
            <person name="Lindquist E.A."/>
            <person name="Lucas S."/>
            <person name="Salamov A.A."/>
            <person name="Bradshaw R.E."/>
            <person name="Ciuffetti L."/>
            <person name="Hamelin R.C."/>
            <person name="Kema G.H.J."/>
            <person name="Lawrence C."/>
            <person name="Scott J.A."/>
            <person name="Spatafora J.W."/>
            <person name="Turgeon B.G."/>
            <person name="de Wit P.J.G.M."/>
            <person name="Zhong S."/>
            <person name="Goodwin S.B."/>
            <person name="Grigoriev I.V."/>
        </authorList>
    </citation>
    <scope>NUCLEOTIDE SEQUENCE [LARGE SCALE GENOMIC DNA]</scope>
    <source>
        <strain evidence="3">28A</strain>
    </source>
</reference>
<dbReference type="RefSeq" id="XP_008027062.1">
    <property type="nucleotide sequence ID" value="XM_008028871.1"/>
</dbReference>
<protein>
    <submittedName>
        <fullName evidence="2">Uncharacterized protein</fullName>
    </submittedName>
</protein>
<dbReference type="GeneID" id="19403684"/>
<dbReference type="EMBL" id="KB908703">
    <property type="protein sequence ID" value="EOA85491.1"/>
    <property type="molecule type" value="Genomic_DNA"/>
</dbReference>
<organism evidence="2 3">
    <name type="scientific">Exserohilum turcicum (strain 28A)</name>
    <name type="common">Northern leaf blight fungus</name>
    <name type="synonym">Setosphaeria turcica</name>
    <dbReference type="NCBI Taxonomy" id="671987"/>
    <lineage>
        <taxon>Eukaryota</taxon>
        <taxon>Fungi</taxon>
        <taxon>Dikarya</taxon>
        <taxon>Ascomycota</taxon>
        <taxon>Pezizomycotina</taxon>
        <taxon>Dothideomycetes</taxon>
        <taxon>Pleosporomycetidae</taxon>
        <taxon>Pleosporales</taxon>
        <taxon>Pleosporineae</taxon>
        <taxon>Pleosporaceae</taxon>
        <taxon>Exserohilum</taxon>
    </lineage>
</organism>
<proteinExistence type="predicted"/>
<dbReference type="HOGENOM" id="CLU_037962_0_0_1"/>
<evidence type="ECO:0000256" key="1">
    <source>
        <dbReference type="SAM" id="SignalP"/>
    </source>
</evidence>
<dbReference type="OrthoDB" id="5337308at2759"/>
<name>R0IKV7_EXST2</name>
<accession>R0IKV7</accession>
<gene>
    <name evidence="2" type="ORF">SETTUDRAFT_32692</name>
</gene>
<dbReference type="STRING" id="671987.R0IKV7"/>
<keyword evidence="1" id="KW-0732">Signal</keyword>
<sequence>MRLSTAIVSAASIFSVAARVIDWPISNESELQPTIAFWDDDYAASGEWTTYTAKGGALMCALQGSDQTAGLQLKDTRSPPSAASHFNTDLKTELHTWYWRSVDPASFSCSFSDHWGFSKAMQALGLSGKPASQGGDNKCYRIEHWDPEKRDDNGNQIPALNQWYNVAGIEQQFRATKAHYEFAVNTAGGAIYGLFLLSPQASAKSLWHADKKDADKNALPQLRLFSDILWGFWVRDNPNVKNIRYFLMIGISNDVTNRLIASCLRDVGSELSAWPGTQFTMDTEQGHALLGSPNGAAFAYFLIQHKAQLGQKTITKVTVFRPENDDDIAFVDASLCFHVEDGVLAGDDGAGGDGDGDGRDGGDAPAIEVKNDYLIRETMVQPDKGNSITRVHEVYL</sequence>
<reference evidence="2 3" key="2">
    <citation type="journal article" date="2013" name="PLoS Genet.">
        <title>Comparative genome structure, secondary metabolite, and effector coding capacity across Cochliobolus pathogens.</title>
        <authorList>
            <person name="Condon B.J."/>
            <person name="Leng Y."/>
            <person name="Wu D."/>
            <person name="Bushley K.E."/>
            <person name="Ohm R.A."/>
            <person name="Otillar R."/>
            <person name="Martin J."/>
            <person name="Schackwitz W."/>
            <person name="Grimwood J."/>
            <person name="MohdZainudin N."/>
            <person name="Xue C."/>
            <person name="Wang R."/>
            <person name="Manning V.A."/>
            <person name="Dhillon B."/>
            <person name="Tu Z.J."/>
            <person name="Steffenson B.J."/>
            <person name="Salamov A."/>
            <person name="Sun H."/>
            <person name="Lowry S."/>
            <person name="LaButti K."/>
            <person name="Han J."/>
            <person name="Copeland A."/>
            <person name="Lindquist E."/>
            <person name="Barry K."/>
            <person name="Schmutz J."/>
            <person name="Baker S.E."/>
            <person name="Ciuffetti L.M."/>
            <person name="Grigoriev I.V."/>
            <person name="Zhong S."/>
            <person name="Turgeon B.G."/>
        </authorList>
    </citation>
    <scope>NUCLEOTIDE SEQUENCE [LARGE SCALE GENOMIC DNA]</scope>
    <source>
        <strain evidence="3">28A</strain>
    </source>
</reference>
<dbReference type="AlphaFoldDB" id="R0IKV7"/>
<evidence type="ECO:0000313" key="3">
    <source>
        <dbReference type="Proteomes" id="UP000016935"/>
    </source>
</evidence>
<dbReference type="Proteomes" id="UP000016935">
    <property type="component" value="Unassembled WGS sequence"/>
</dbReference>
<keyword evidence="3" id="KW-1185">Reference proteome</keyword>